<evidence type="ECO:0000313" key="1">
    <source>
        <dbReference type="EMBL" id="GAI05305.1"/>
    </source>
</evidence>
<dbReference type="AlphaFoldDB" id="X1LSB5"/>
<protein>
    <submittedName>
        <fullName evidence="1">Uncharacterized protein</fullName>
    </submittedName>
</protein>
<proteinExistence type="predicted"/>
<reference evidence="1" key="1">
    <citation type="journal article" date="2014" name="Front. Microbiol.">
        <title>High frequency of phylogenetically diverse reductive dehalogenase-homologous genes in deep subseafloor sedimentary metagenomes.</title>
        <authorList>
            <person name="Kawai M."/>
            <person name="Futagami T."/>
            <person name="Toyoda A."/>
            <person name="Takaki Y."/>
            <person name="Nishi S."/>
            <person name="Hori S."/>
            <person name="Arai W."/>
            <person name="Tsubouchi T."/>
            <person name="Morono Y."/>
            <person name="Uchiyama I."/>
            <person name="Ito T."/>
            <person name="Fujiyama A."/>
            <person name="Inagaki F."/>
            <person name="Takami H."/>
        </authorList>
    </citation>
    <scope>NUCLEOTIDE SEQUENCE</scope>
    <source>
        <strain evidence="1">Expedition CK06-06</strain>
    </source>
</reference>
<gene>
    <name evidence="1" type="ORF">S06H3_14788</name>
</gene>
<organism evidence="1">
    <name type="scientific">marine sediment metagenome</name>
    <dbReference type="NCBI Taxonomy" id="412755"/>
    <lineage>
        <taxon>unclassified sequences</taxon>
        <taxon>metagenomes</taxon>
        <taxon>ecological metagenomes</taxon>
    </lineage>
</organism>
<accession>X1LSB5</accession>
<name>X1LSB5_9ZZZZ</name>
<comment type="caution">
    <text evidence="1">The sequence shown here is derived from an EMBL/GenBank/DDBJ whole genome shotgun (WGS) entry which is preliminary data.</text>
</comment>
<sequence>MTDVQKTGRMTVAKLGKRVDELADVMDIIHADVGELKELLKTLIELQIVKNPEIATEDNWVNRMYN</sequence>
<dbReference type="EMBL" id="BARV01007248">
    <property type="protein sequence ID" value="GAI05305.1"/>
    <property type="molecule type" value="Genomic_DNA"/>
</dbReference>